<evidence type="ECO:0000313" key="8">
    <source>
        <dbReference type="EMBL" id="KAJ6760234.1"/>
    </source>
</evidence>
<proteinExistence type="inferred from homology"/>
<keyword evidence="3 7" id="KW-0812">Transmembrane</keyword>
<comment type="caution">
    <text evidence="7">Lacks conserved residue(s) required for the propagation of feature annotation.</text>
</comment>
<comment type="subcellular location">
    <subcellularLocation>
        <location evidence="7">Cell membrane</location>
        <topology evidence="7">Multi-pass membrane protein</topology>
    </subcellularLocation>
    <subcellularLocation>
        <location evidence="1">Membrane</location>
        <topology evidence="1">Multi-pass membrane protein</topology>
    </subcellularLocation>
</comment>
<accession>A0A9Q0W3Y3</accession>
<name>A0A9Q0W3Y3_SALPP</name>
<reference evidence="8" key="2">
    <citation type="journal article" date="2023" name="Int. J. Mol. Sci.">
        <title>De Novo Assembly and Annotation of 11 Diverse Shrub Willow (Salix) Genomes Reveals Novel Gene Organization in Sex-Linked Regions.</title>
        <authorList>
            <person name="Hyden B."/>
            <person name="Feng K."/>
            <person name="Yates T.B."/>
            <person name="Jawdy S."/>
            <person name="Cereghino C."/>
            <person name="Smart L.B."/>
            <person name="Muchero W."/>
        </authorList>
    </citation>
    <scope>NUCLEOTIDE SEQUENCE</scope>
    <source>
        <tissue evidence="8">Shoot tip</tissue>
    </source>
</reference>
<feature type="transmembrane region" description="Helical" evidence="7">
    <location>
        <begin position="31"/>
        <end position="56"/>
    </location>
</feature>
<dbReference type="Pfam" id="PF04515">
    <property type="entry name" value="Choline_transpo"/>
    <property type="match status" value="1"/>
</dbReference>
<keyword evidence="4 7" id="KW-1133">Transmembrane helix</keyword>
<dbReference type="PANTHER" id="PTHR12385">
    <property type="entry name" value="CHOLINE TRANSPORTER-LIKE (SLC FAMILY 44)"/>
    <property type="match status" value="1"/>
</dbReference>
<evidence type="ECO:0000256" key="1">
    <source>
        <dbReference type="ARBA" id="ARBA00004141"/>
    </source>
</evidence>
<comment type="function">
    <text evidence="7">Choline transporter.</text>
</comment>
<dbReference type="AlphaFoldDB" id="A0A9Q0W3Y3"/>
<keyword evidence="5 7" id="KW-0472">Membrane</keyword>
<evidence type="ECO:0000313" key="9">
    <source>
        <dbReference type="Proteomes" id="UP001151532"/>
    </source>
</evidence>
<comment type="similarity">
    <text evidence="2 7">Belongs to the CTL (choline transporter-like) family.</text>
</comment>
<dbReference type="InterPro" id="IPR007603">
    <property type="entry name" value="Choline_transptr-like"/>
</dbReference>
<dbReference type="EMBL" id="JAPFFK010000006">
    <property type="protein sequence ID" value="KAJ6760234.1"/>
    <property type="molecule type" value="Genomic_DNA"/>
</dbReference>
<protein>
    <recommendedName>
        <fullName evidence="7">Choline transporter-like protein</fullName>
    </recommendedName>
</protein>
<evidence type="ECO:0000256" key="6">
    <source>
        <dbReference type="ARBA" id="ARBA00023180"/>
    </source>
</evidence>
<dbReference type="PANTHER" id="PTHR12385:SF14">
    <property type="entry name" value="CHOLINE TRANSPORTER-LIKE 2"/>
    <property type="match status" value="1"/>
</dbReference>
<evidence type="ECO:0000256" key="4">
    <source>
        <dbReference type="ARBA" id="ARBA00022989"/>
    </source>
</evidence>
<organism evidence="8 9">
    <name type="scientific">Salix purpurea</name>
    <name type="common">Purple osier willow</name>
    <dbReference type="NCBI Taxonomy" id="77065"/>
    <lineage>
        <taxon>Eukaryota</taxon>
        <taxon>Viridiplantae</taxon>
        <taxon>Streptophyta</taxon>
        <taxon>Embryophyta</taxon>
        <taxon>Tracheophyta</taxon>
        <taxon>Spermatophyta</taxon>
        <taxon>Magnoliopsida</taxon>
        <taxon>eudicotyledons</taxon>
        <taxon>Gunneridae</taxon>
        <taxon>Pentapetalae</taxon>
        <taxon>rosids</taxon>
        <taxon>fabids</taxon>
        <taxon>Malpighiales</taxon>
        <taxon>Salicaceae</taxon>
        <taxon>Saliceae</taxon>
        <taxon>Salix</taxon>
    </lineage>
</organism>
<evidence type="ECO:0000256" key="2">
    <source>
        <dbReference type="ARBA" id="ARBA00007168"/>
    </source>
</evidence>
<sequence length="152" mass="17396">MLPEQNFLSCLFFAMQPEIPFLPVFSSMKQLIRYSLGSVALGSLVLLFVESVRFMLDSIRRKLKVANTTPEGCMGKTTYHTSRSCFHCIEWIIRSVNHYAYIMIAITGKSFCRASAIATELIISNILKIGRKEATFQDSRFIIINNQFLWVI</sequence>
<gene>
    <name evidence="8" type="ORF">OIU79_025159</name>
</gene>
<dbReference type="OrthoDB" id="420519at2759"/>
<keyword evidence="6" id="KW-0325">Glycoprotein</keyword>
<dbReference type="GO" id="GO:0005886">
    <property type="term" value="C:plasma membrane"/>
    <property type="evidence" value="ECO:0007669"/>
    <property type="project" value="UniProtKB-SubCell"/>
</dbReference>
<reference evidence="8" key="1">
    <citation type="submission" date="2022-11" db="EMBL/GenBank/DDBJ databases">
        <authorList>
            <person name="Hyden B.L."/>
            <person name="Feng K."/>
            <person name="Yates T."/>
            <person name="Jawdy S."/>
            <person name="Smart L.B."/>
            <person name="Muchero W."/>
        </authorList>
    </citation>
    <scope>NUCLEOTIDE SEQUENCE</scope>
    <source>
        <tissue evidence="8">Shoot tip</tissue>
    </source>
</reference>
<evidence type="ECO:0000256" key="7">
    <source>
        <dbReference type="RuleBase" id="RU368066"/>
    </source>
</evidence>
<dbReference type="Proteomes" id="UP001151532">
    <property type="component" value="Chromosome 15Z"/>
</dbReference>
<evidence type="ECO:0000256" key="3">
    <source>
        <dbReference type="ARBA" id="ARBA00022692"/>
    </source>
</evidence>
<dbReference type="GO" id="GO:0022857">
    <property type="term" value="F:transmembrane transporter activity"/>
    <property type="evidence" value="ECO:0007669"/>
    <property type="project" value="UniProtKB-UniRule"/>
</dbReference>
<keyword evidence="9" id="KW-1185">Reference proteome</keyword>
<comment type="caution">
    <text evidence="8">The sequence shown here is derived from an EMBL/GenBank/DDBJ whole genome shotgun (WGS) entry which is preliminary data.</text>
</comment>
<evidence type="ECO:0000256" key="5">
    <source>
        <dbReference type="ARBA" id="ARBA00023136"/>
    </source>
</evidence>